<evidence type="ECO:0000256" key="9">
    <source>
        <dbReference type="ARBA" id="ARBA00034074"/>
    </source>
</evidence>
<name>A0A0A9YVP0_LYGHE</name>
<dbReference type="InterPro" id="IPR011050">
    <property type="entry name" value="Pectin_lyase_fold/virulence"/>
</dbReference>
<evidence type="ECO:0000256" key="5">
    <source>
        <dbReference type="ARBA" id="ARBA00022801"/>
    </source>
</evidence>
<sequence length="372" mass="40408">RSVSQVSTTTKKITPHIMSLIFFIGTLMVTAVVTYGFNLDNFDQLNYAKKSPDKWIVIKDLLVPAGKTLDLTGLQNNTVIEFTGTVTFGYQEWEGTLITLKGKNITVLGRRGHLLDGGGQRWWDGKGGNGGKKKPRFIQVSLVDSTVTGLHIKNSPRHCFMINSSQNLRVQNTTIDIKDGAKSGGHNTDGFGVSSSRNVTISNSVVYNQDDCFATTSGSDTVFENAKCVGGHGISIGSMGSGHVVERVVIRNCRVLGNTNGIRIKTRRGETGAVKNVTFDDIEMKDISKYGVVIQGNYYNSGPKGDPTPFPIENLVIRNVRGHVAKSGTNILVWVDPGSAKNWTWSSKITGGSKEQQCKGVPQSLPIRCGKK</sequence>
<comment type="similarity">
    <text evidence="1 11">Belongs to the glycosyl hydrolase 28 family.</text>
</comment>
<proteinExistence type="inferred from homology"/>
<reference evidence="13" key="1">
    <citation type="journal article" date="2014" name="PLoS ONE">
        <title>Transcriptome-Based Identification of ABC Transporters in the Western Tarnished Plant Bug Lygus hesperus.</title>
        <authorList>
            <person name="Hull J.J."/>
            <person name="Chaney K."/>
            <person name="Geib S.M."/>
            <person name="Fabrick J.A."/>
            <person name="Brent C.S."/>
            <person name="Walsh D."/>
            <person name="Lavine L.C."/>
        </authorList>
    </citation>
    <scope>NUCLEOTIDE SEQUENCE</scope>
</reference>
<keyword evidence="8" id="KW-0961">Cell wall biogenesis/degradation</keyword>
<evidence type="ECO:0000256" key="2">
    <source>
        <dbReference type="ARBA" id="ARBA00012736"/>
    </source>
</evidence>
<organism evidence="13">
    <name type="scientific">Lygus hesperus</name>
    <name type="common">Western plant bug</name>
    <dbReference type="NCBI Taxonomy" id="30085"/>
    <lineage>
        <taxon>Eukaryota</taxon>
        <taxon>Metazoa</taxon>
        <taxon>Ecdysozoa</taxon>
        <taxon>Arthropoda</taxon>
        <taxon>Hexapoda</taxon>
        <taxon>Insecta</taxon>
        <taxon>Pterygota</taxon>
        <taxon>Neoptera</taxon>
        <taxon>Paraneoptera</taxon>
        <taxon>Hemiptera</taxon>
        <taxon>Heteroptera</taxon>
        <taxon>Panheteroptera</taxon>
        <taxon>Cimicomorpha</taxon>
        <taxon>Miridae</taxon>
        <taxon>Mirini</taxon>
        <taxon>Lygus</taxon>
    </lineage>
</organism>
<feature type="active site" evidence="10">
    <location>
        <position position="232"/>
    </location>
</feature>
<comment type="catalytic activity">
    <reaction evidence="9">
        <text>(1,4-alpha-D-galacturonosyl)n+m + H2O = (1,4-alpha-D-galacturonosyl)n + (1,4-alpha-D-galacturonosyl)m.</text>
        <dbReference type="EC" id="3.2.1.15"/>
    </reaction>
</comment>
<dbReference type="PANTHER" id="PTHR31884">
    <property type="entry name" value="POLYGALACTURONASE"/>
    <property type="match status" value="1"/>
</dbReference>
<dbReference type="SMART" id="SM00710">
    <property type="entry name" value="PbH1"/>
    <property type="match status" value="4"/>
</dbReference>
<evidence type="ECO:0000256" key="3">
    <source>
        <dbReference type="ARBA" id="ARBA00022729"/>
    </source>
</evidence>
<keyword evidence="12" id="KW-0812">Transmembrane</keyword>
<keyword evidence="12" id="KW-1133">Transmembrane helix</keyword>
<dbReference type="PANTHER" id="PTHR31884:SF1">
    <property type="entry name" value="POLYGALACTURONASE"/>
    <property type="match status" value="1"/>
</dbReference>
<evidence type="ECO:0000256" key="12">
    <source>
        <dbReference type="SAM" id="Phobius"/>
    </source>
</evidence>
<evidence type="ECO:0000256" key="1">
    <source>
        <dbReference type="ARBA" id="ARBA00008834"/>
    </source>
</evidence>
<keyword evidence="3" id="KW-0732">Signal</keyword>
<feature type="transmembrane region" description="Helical" evidence="12">
    <location>
        <begin position="20"/>
        <end position="37"/>
    </location>
</feature>
<dbReference type="GO" id="GO:0071555">
    <property type="term" value="P:cell wall organization"/>
    <property type="evidence" value="ECO:0007669"/>
    <property type="project" value="UniProtKB-KW"/>
</dbReference>
<evidence type="ECO:0000256" key="10">
    <source>
        <dbReference type="PROSITE-ProRule" id="PRU10052"/>
    </source>
</evidence>
<evidence type="ECO:0000256" key="4">
    <source>
        <dbReference type="ARBA" id="ARBA00022737"/>
    </source>
</evidence>
<accession>A0A0A9YVP0</accession>
<feature type="non-terminal residue" evidence="13">
    <location>
        <position position="1"/>
    </location>
</feature>
<dbReference type="InterPro" id="IPR050434">
    <property type="entry name" value="Glycosyl_hydrlase_28"/>
</dbReference>
<gene>
    <name evidence="13" type="primary">PGG1_0</name>
    <name evidence="13" type="ORF">CM83_45212</name>
</gene>
<keyword evidence="4" id="KW-0677">Repeat</keyword>
<evidence type="ECO:0000313" key="13">
    <source>
        <dbReference type="EMBL" id="JAG33605.1"/>
    </source>
</evidence>
<evidence type="ECO:0000256" key="6">
    <source>
        <dbReference type="ARBA" id="ARBA00023157"/>
    </source>
</evidence>
<dbReference type="AlphaFoldDB" id="A0A0A9YVP0"/>
<evidence type="ECO:0000256" key="11">
    <source>
        <dbReference type="RuleBase" id="RU361169"/>
    </source>
</evidence>
<reference evidence="13" key="2">
    <citation type="submission" date="2014-07" db="EMBL/GenBank/DDBJ databases">
        <authorList>
            <person name="Hull J."/>
        </authorList>
    </citation>
    <scope>NUCLEOTIDE SEQUENCE</scope>
</reference>
<dbReference type="Pfam" id="PF00295">
    <property type="entry name" value="Glyco_hydro_28"/>
    <property type="match status" value="1"/>
</dbReference>
<dbReference type="EC" id="3.2.1.15" evidence="2"/>
<dbReference type="EMBL" id="GBHO01009999">
    <property type="protein sequence ID" value="JAG33605.1"/>
    <property type="molecule type" value="Transcribed_RNA"/>
</dbReference>
<dbReference type="Gene3D" id="2.160.20.10">
    <property type="entry name" value="Single-stranded right-handed beta-helix, Pectin lyase-like"/>
    <property type="match status" value="1"/>
</dbReference>
<dbReference type="GO" id="GO:0004650">
    <property type="term" value="F:polygalacturonase activity"/>
    <property type="evidence" value="ECO:0007669"/>
    <property type="project" value="UniProtKB-EC"/>
</dbReference>
<dbReference type="InterPro" id="IPR012334">
    <property type="entry name" value="Pectin_lyas_fold"/>
</dbReference>
<dbReference type="SUPFAM" id="SSF51126">
    <property type="entry name" value="Pectin lyase-like"/>
    <property type="match status" value="1"/>
</dbReference>
<keyword evidence="12" id="KW-0472">Membrane</keyword>
<dbReference type="InterPro" id="IPR000743">
    <property type="entry name" value="Glyco_hydro_28"/>
</dbReference>
<dbReference type="InterPro" id="IPR006626">
    <property type="entry name" value="PbH1"/>
</dbReference>
<keyword evidence="5 11" id="KW-0378">Hydrolase</keyword>
<dbReference type="GO" id="GO:0045490">
    <property type="term" value="P:pectin catabolic process"/>
    <property type="evidence" value="ECO:0007669"/>
    <property type="project" value="TreeGrafter"/>
</dbReference>
<dbReference type="PROSITE" id="PS00502">
    <property type="entry name" value="POLYGALACTURONASE"/>
    <property type="match status" value="1"/>
</dbReference>
<evidence type="ECO:0000256" key="7">
    <source>
        <dbReference type="ARBA" id="ARBA00023295"/>
    </source>
</evidence>
<keyword evidence="7 11" id="KW-0326">Glycosidase</keyword>
<keyword evidence="6" id="KW-1015">Disulfide bond</keyword>
<dbReference type="GO" id="GO:0005576">
    <property type="term" value="C:extracellular region"/>
    <property type="evidence" value="ECO:0007669"/>
    <property type="project" value="TreeGrafter"/>
</dbReference>
<evidence type="ECO:0000256" key="8">
    <source>
        <dbReference type="ARBA" id="ARBA00023316"/>
    </source>
</evidence>
<protein>
    <recommendedName>
        <fullName evidence="2">endo-polygalacturonase</fullName>
        <ecNumber evidence="2">3.2.1.15</ecNumber>
    </recommendedName>
</protein>